<reference evidence="2 3" key="1">
    <citation type="journal article" date="2020" name="G3 (Bethesda)">
        <title>Genetic Underpinnings of Host Manipulation by Ophiocordyceps as Revealed by Comparative Transcriptomics.</title>
        <authorList>
            <person name="Will I."/>
            <person name="Das B."/>
            <person name="Trinh T."/>
            <person name="Brachmann A."/>
            <person name="Ohm R.A."/>
            <person name="de Bekker C."/>
        </authorList>
    </citation>
    <scope>NUCLEOTIDE SEQUENCE [LARGE SCALE GENOMIC DNA]</scope>
    <source>
        <strain evidence="2 3">EC05</strain>
    </source>
</reference>
<keyword evidence="3" id="KW-1185">Reference proteome</keyword>
<accession>A0A8H4VBV2</accession>
<dbReference type="OrthoDB" id="30289at2759"/>
<dbReference type="InterPro" id="IPR001251">
    <property type="entry name" value="CRAL-TRIO_dom"/>
</dbReference>
<dbReference type="SMART" id="SM01100">
    <property type="entry name" value="CRAL_TRIO_N"/>
    <property type="match status" value="1"/>
</dbReference>
<proteinExistence type="predicted"/>
<comment type="caution">
    <text evidence="2">The sequence shown here is derived from an EMBL/GenBank/DDBJ whole genome shotgun (WGS) entry which is preliminary data.</text>
</comment>
<dbReference type="InterPro" id="IPR011074">
    <property type="entry name" value="CRAL/TRIO_N_dom"/>
</dbReference>
<dbReference type="AlphaFoldDB" id="A0A8H4VBV2"/>
<feature type="domain" description="CRAL-TRIO" evidence="1">
    <location>
        <begin position="109"/>
        <end position="292"/>
    </location>
</feature>
<dbReference type="PANTHER" id="PTHR45657">
    <property type="entry name" value="CRAL-TRIO DOMAIN-CONTAINING PROTEIN YKL091C-RELATED"/>
    <property type="match status" value="1"/>
</dbReference>
<dbReference type="InterPro" id="IPR051026">
    <property type="entry name" value="PI/PC_transfer"/>
</dbReference>
<dbReference type="Gene3D" id="1.10.8.20">
    <property type="entry name" value="N-terminal domain of phosphatidylinositol transfer protein sec14p"/>
    <property type="match status" value="1"/>
</dbReference>
<dbReference type="PANTHER" id="PTHR45657:SF3">
    <property type="entry name" value="TRANSPORTER, PUTATIVE (AFU_ORTHOLOGUE AFUA_5G09260)-RELATED"/>
    <property type="match status" value="1"/>
</dbReference>
<dbReference type="CDD" id="cd00170">
    <property type="entry name" value="SEC14"/>
    <property type="match status" value="1"/>
</dbReference>
<evidence type="ECO:0000313" key="2">
    <source>
        <dbReference type="EMBL" id="KAF4583122.1"/>
    </source>
</evidence>
<dbReference type="EMBL" id="JAACLJ010000007">
    <property type="protein sequence ID" value="KAF4583122.1"/>
    <property type="molecule type" value="Genomic_DNA"/>
</dbReference>
<dbReference type="SUPFAM" id="SSF52087">
    <property type="entry name" value="CRAL/TRIO domain"/>
    <property type="match status" value="1"/>
</dbReference>
<organism evidence="2 3">
    <name type="scientific">Ophiocordyceps camponoti-floridani</name>
    <dbReference type="NCBI Taxonomy" id="2030778"/>
    <lineage>
        <taxon>Eukaryota</taxon>
        <taxon>Fungi</taxon>
        <taxon>Dikarya</taxon>
        <taxon>Ascomycota</taxon>
        <taxon>Pezizomycotina</taxon>
        <taxon>Sordariomycetes</taxon>
        <taxon>Hypocreomycetidae</taxon>
        <taxon>Hypocreales</taxon>
        <taxon>Ophiocordycipitaceae</taxon>
        <taxon>Ophiocordyceps</taxon>
    </lineage>
</organism>
<name>A0A8H4VBV2_9HYPO</name>
<dbReference type="SUPFAM" id="SSF46938">
    <property type="entry name" value="CRAL/TRIO N-terminal domain"/>
    <property type="match status" value="1"/>
</dbReference>
<evidence type="ECO:0000313" key="3">
    <source>
        <dbReference type="Proteomes" id="UP000562929"/>
    </source>
</evidence>
<gene>
    <name evidence="2" type="ORF">GQ602_006266</name>
</gene>
<dbReference type="InterPro" id="IPR036865">
    <property type="entry name" value="CRAL-TRIO_dom_sf"/>
</dbReference>
<dbReference type="Pfam" id="PF00650">
    <property type="entry name" value="CRAL_TRIO"/>
    <property type="match status" value="1"/>
</dbReference>
<dbReference type="InterPro" id="IPR036273">
    <property type="entry name" value="CRAL/TRIO_N_dom_sf"/>
</dbReference>
<dbReference type="Gene3D" id="3.40.525.10">
    <property type="entry name" value="CRAL-TRIO lipid binding domain"/>
    <property type="match status" value="1"/>
</dbReference>
<dbReference type="SMART" id="SM00516">
    <property type="entry name" value="SEC14"/>
    <property type="match status" value="1"/>
</dbReference>
<dbReference type="PROSITE" id="PS50191">
    <property type="entry name" value="CRAL_TRIO"/>
    <property type="match status" value="1"/>
</dbReference>
<sequence>MSAIVSPPTGLVPEYPRGHVGHLTAEQTEALDSFKALLEERDMWQRGPPASHDDGTLLRFLRARQWVPDKAIEQFASSVSWLTTADVNRLRSTMEVSQWQQSRASVPVWTGRRDRRGQPIYYVDCGSVNEKAWTEKGQASAVRAFAASRANSEVTASMLTSVLHLEMMNHVFNPMCSRTTDRLHPEVPVTMATYVADIGQLSLRRFWTVKNHVFSLLTSISVLFPETASHIFILNAPSYVGIMWNWVRSWLDPVTASKVVILKAHEVKPALEAFIDPTNIPVRYGGTLDCDFSDGPVLDDSLRAVVDWEPSFEGLPAGPLTVETDGDLLVCYTSGFEDGKPRRQKVFAMPAQVGSSQNSIEVVDEKNASGCLVVSAASVEA</sequence>
<dbReference type="Pfam" id="PF03765">
    <property type="entry name" value="CRAL_TRIO_N"/>
    <property type="match status" value="1"/>
</dbReference>
<protein>
    <submittedName>
        <fullName evidence="2">Phosphatidylinositol transporter</fullName>
    </submittedName>
</protein>
<evidence type="ECO:0000259" key="1">
    <source>
        <dbReference type="PROSITE" id="PS50191"/>
    </source>
</evidence>
<dbReference type="Proteomes" id="UP000562929">
    <property type="component" value="Unassembled WGS sequence"/>
</dbReference>